<evidence type="ECO:0000256" key="5">
    <source>
        <dbReference type="SAM" id="MobiDB-lite"/>
    </source>
</evidence>
<dbReference type="InterPro" id="IPR037595">
    <property type="entry name" value="RGP_fam"/>
</dbReference>
<keyword evidence="4" id="KW-0961">Cell wall biogenesis/degradation</keyword>
<dbReference type="Proteomes" id="UP000516437">
    <property type="component" value="Chromosome 4"/>
</dbReference>
<dbReference type="GO" id="GO:0005829">
    <property type="term" value="C:cytosol"/>
    <property type="evidence" value="ECO:0007669"/>
    <property type="project" value="TreeGrafter"/>
</dbReference>
<dbReference type="PANTHER" id="PTHR31682:SF5">
    <property type="entry name" value="ALPHA-1,4-GLUCAN-PROTEIN SYNTHASE"/>
    <property type="match status" value="1"/>
</dbReference>
<reference evidence="6 7" key="1">
    <citation type="journal article" date="2019" name="Plant Biotechnol. J.">
        <title>The red bayberry genome and genetic basis of sex determination.</title>
        <authorList>
            <person name="Jia H.M."/>
            <person name="Jia H.J."/>
            <person name="Cai Q.L."/>
            <person name="Wang Y."/>
            <person name="Zhao H.B."/>
            <person name="Yang W.F."/>
            <person name="Wang G.Y."/>
            <person name="Li Y.H."/>
            <person name="Zhan D.L."/>
            <person name="Shen Y.T."/>
            <person name="Niu Q.F."/>
            <person name="Chang L."/>
            <person name="Qiu J."/>
            <person name="Zhao L."/>
            <person name="Xie H.B."/>
            <person name="Fu W.Y."/>
            <person name="Jin J."/>
            <person name="Li X.W."/>
            <person name="Jiao Y."/>
            <person name="Zhou C.C."/>
            <person name="Tu T."/>
            <person name="Chai C.Y."/>
            <person name="Gao J.L."/>
            <person name="Fan L.J."/>
            <person name="van de Weg E."/>
            <person name="Wang J.Y."/>
            <person name="Gao Z.S."/>
        </authorList>
    </citation>
    <scope>NUCLEOTIDE SEQUENCE [LARGE SCALE GENOMIC DNA]</scope>
    <source>
        <tissue evidence="6">Leaves</tissue>
    </source>
</reference>
<gene>
    <name evidence="6" type="ORF">CJ030_MR4G015428</name>
</gene>
<evidence type="ECO:0000313" key="7">
    <source>
        <dbReference type="Proteomes" id="UP000516437"/>
    </source>
</evidence>
<comment type="subcellular location">
    <subcellularLocation>
        <location evidence="1">Golgi apparatus</location>
    </subcellularLocation>
</comment>
<feature type="region of interest" description="Disordered" evidence="5">
    <location>
        <begin position="456"/>
        <end position="475"/>
    </location>
</feature>
<dbReference type="GO" id="GO:0071555">
    <property type="term" value="P:cell wall organization"/>
    <property type="evidence" value="ECO:0007669"/>
    <property type="project" value="UniProtKB-KW"/>
</dbReference>
<keyword evidence="3" id="KW-0333">Golgi apparatus</keyword>
<accession>A0A6A1VV28</accession>
<dbReference type="PANTHER" id="PTHR31682">
    <property type="entry name" value="UDP-ARABINOSE MUTASE"/>
    <property type="match status" value="1"/>
</dbReference>
<dbReference type="OrthoDB" id="1020896at2759"/>
<evidence type="ECO:0000313" key="6">
    <source>
        <dbReference type="EMBL" id="KAB1216814.1"/>
    </source>
</evidence>
<evidence type="ECO:0000256" key="1">
    <source>
        <dbReference type="ARBA" id="ARBA00004555"/>
    </source>
</evidence>
<dbReference type="EMBL" id="RXIC02000022">
    <property type="protein sequence ID" value="KAB1216814.1"/>
    <property type="molecule type" value="Genomic_DNA"/>
</dbReference>
<dbReference type="AlphaFoldDB" id="A0A6A1VV28"/>
<evidence type="ECO:0000256" key="4">
    <source>
        <dbReference type="ARBA" id="ARBA00023316"/>
    </source>
</evidence>
<name>A0A6A1VV28_9ROSI</name>
<dbReference type="Pfam" id="PF03214">
    <property type="entry name" value="RGP"/>
    <property type="match status" value="1"/>
</dbReference>
<evidence type="ECO:0000256" key="3">
    <source>
        <dbReference type="ARBA" id="ARBA00023034"/>
    </source>
</evidence>
<dbReference type="InterPro" id="IPR029044">
    <property type="entry name" value="Nucleotide-diphossugar_trans"/>
</dbReference>
<protein>
    <submittedName>
        <fullName evidence="6">Alpha-1,4-glucan-protein synthase [UDP-forming] 2</fullName>
    </submittedName>
</protein>
<dbReference type="GO" id="GO:0033356">
    <property type="term" value="P:UDP-L-arabinose metabolic process"/>
    <property type="evidence" value="ECO:0007669"/>
    <property type="project" value="TreeGrafter"/>
</dbReference>
<organism evidence="6 7">
    <name type="scientific">Morella rubra</name>
    <name type="common">Chinese bayberry</name>
    <dbReference type="NCBI Taxonomy" id="262757"/>
    <lineage>
        <taxon>Eukaryota</taxon>
        <taxon>Viridiplantae</taxon>
        <taxon>Streptophyta</taxon>
        <taxon>Embryophyta</taxon>
        <taxon>Tracheophyta</taxon>
        <taxon>Spermatophyta</taxon>
        <taxon>Magnoliopsida</taxon>
        <taxon>eudicotyledons</taxon>
        <taxon>Gunneridae</taxon>
        <taxon>Pentapetalae</taxon>
        <taxon>rosids</taxon>
        <taxon>fabids</taxon>
        <taxon>Fagales</taxon>
        <taxon>Myricaceae</taxon>
        <taxon>Morella</taxon>
    </lineage>
</organism>
<dbReference type="GO" id="GO:0005794">
    <property type="term" value="C:Golgi apparatus"/>
    <property type="evidence" value="ECO:0007669"/>
    <property type="project" value="UniProtKB-SubCell"/>
</dbReference>
<evidence type="ECO:0000256" key="2">
    <source>
        <dbReference type="ARBA" id="ARBA00008986"/>
    </source>
</evidence>
<sequence>MAGTAVSPIPLLKDELDIVIPTIRNLDFLEMWRPFFQSYHLIIVQDGDPSKTINVPEGFDYELYNRNDINRILGPKASCISFKDSACRCFGYMVSKKKYIYTIDDDCFVAKNPSGQEINALEQHIKNLLCPATPFFFNTLYDPYREGADFVRGYPFSLREGAPTAVSHGLWLNIPDYDAPTQLVKPRERNTRYVDAVMTIPKGTLFPMCGMNLAFDRELIGPAMYFGLMGDGQPIGRYDDMWAGWCIKVICDHLGYGVKTGLPYIWHSKASNPFVNLKKEYKGIYWQEELIPFFQSVVLPKDCTSVQKCYLELSKQVRAKLGKVDEYFNKLADAMVTWIEAWDEQNPSGGKPADMLWGESSTEEVIDLTFDHESGGSGKFPWNRIPIEVLLSCTADNLYLWPRVFKCMSHLLPSPRTPKRHRLDPQGRLWLLLTDIKNIIVLDTLQQLEANAPTGLKVRHDGKTTQQKSLRGRCP</sequence>
<comment type="similarity">
    <text evidence="2">Belongs to the RGP family.</text>
</comment>
<comment type="caution">
    <text evidence="6">The sequence shown here is derived from an EMBL/GenBank/DDBJ whole genome shotgun (WGS) entry which is preliminary data.</text>
</comment>
<proteinExistence type="inferred from homology"/>
<dbReference type="SUPFAM" id="SSF53448">
    <property type="entry name" value="Nucleotide-diphospho-sugar transferases"/>
    <property type="match status" value="1"/>
</dbReference>
<dbReference type="GO" id="GO:0052691">
    <property type="term" value="F:UDP-arabinopyranose mutase activity"/>
    <property type="evidence" value="ECO:0007669"/>
    <property type="project" value="TreeGrafter"/>
</dbReference>
<keyword evidence="7" id="KW-1185">Reference proteome</keyword>